<dbReference type="EMBL" id="JAMYXC010000068">
    <property type="protein sequence ID" value="MCP1167928.1"/>
    <property type="molecule type" value="Genomic_DNA"/>
</dbReference>
<feature type="domain" description="Flagellar hook-length control protein-like C-terminal" evidence="2">
    <location>
        <begin position="33"/>
        <end position="106"/>
    </location>
</feature>
<keyword evidence="3" id="KW-0282">Flagellum</keyword>
<dbReference type="Pfam" id="PF02120">
    <property type="entry name" value="Flg_hook"/>
    <property type="match status" value="1"/>
</dbReference>
<evidence type="ECO:0000313" key="4">
    <source>
        <dbReference type="Proteomes" id="UP001139477"/>
    </source>
</evidence>
<dbReference type="RefSeq" id="WP_253330475.1">
    <property type="nucleotide sequence ID" value="NZ_JAMYXC010000068.1"/>
</dbReference>
<feature type="region of interest" description="Disordered" evidence="1">
    <location>
        <begin position="1"/>
        <end position="21"/>
    </location>
</feature>
<proteinExistence type="predicted"/>
<comment type="caution">
    <text evidence="3">The sequence shown here is derived from an EMBL/GenBank/DDBJ whole genome shotgun (WGS) entry which is preliminary data.</text>
</comment>
<feature type="region of interest" description="Disordered" evidence="1">
    <location>
        <begin position="98"/>
        <end position="151"/>
    </location>
</feature>
<protein>
    <submittedName>
        <fullName evidence="3">Flagellar hook-length control protein FliK</fullName>
    </submittedName>
</protein>
<dbReference type="InterPro" id="IPR038610">
    <property type="entry name" value="FliK-like_C_sf"/>
</dbReference>
<sequence>MAERPAGLDPRAEPAQTSARPVAQQVAAAITGAAEGRVEIRLDPEELGRVALQLQTDGDKVSLVITAERAETSELLRRHLHELAQEFRAMGYRSVDLGFGGQGGAQGRDGGAPGVRADAGTEPPPQGTEAETLVGPAPSPGPSGAGLDLRM</sequence>
<feature type="compositionally biased region" description="Gly residues" evidence="1">
    <location>
        <begin position="98"/>
        <end position="113"/>
    </location>
</feature>
<evidence type="ECO:0000256" key="1">
    <source>
        <dbReference type="SAM" id="MobiDB-lite"/>
    </source>
</evidence>
<organism evidence="3 4">
    <name type="scientific">Limimaricola litoreus</name>
    <dbReference type="NCBI Taxonomy" id="2955316"/>
    <lineage>
        <taxon>Bacteria</taxon>
        <taxon>Pseudomonadati</taxon>
        <taxon>Pseudomonadota</taxon>
        <taxon>Alphaproteobacteria</taxon>
        <taxon>Rhodobacterales</taxon>
        <taxon>Paracoccaceae</taxon>
        <taxon>Limimaricola</taxon>
    </lineage>
</organism>
<dbReference type="AlphaFoldDB" id="A0A9X2FVI7"/>
<evidence type="ECO:0000259" key="2">
    <source>
        <dbReference type="Pfam" id="PF02120"/>
    </source>
</evidence>
<keyword evidence="4" id="KW-1185">Reference proteome</keyword>
<keyword evidence="3" id="KW-0969">Cilium</keyword>
<accession>A0A9X2FVI7</accession>
<keyword evidence="3" id="KW-0966">Cell projection</keyword>
<dbReference type="CDD" id="cd17470">
    <property type="entry name" value="T3SS_Flik_C"/>
    <property type="match status" value="1"/>
</dbReference>
<reference evidence="3" key="1">
    <citation type="submission" date="2022-06" db="EMBL/GenBank/DDBJ databases">
        <title>Limimaricola sediminis sp. nov., isolated from an intertidal sediment.</title>
        <authorList>
            <person name="Shao X."/>
        </authorList>
    </citation>
    <scope>NUCLEOTIDE SEQUENCE</scope>
    <source>
        <strain evidence="3">ASW11-118</strain>
    </source>
</reference>
<dbReference type="InterPro" id="IPR021136">
    <property type="entry name" value="Flagellar_hook_control-like_C"/>
</dbReference>
<dbReference type="Proteomes" id="UP001139477">
    <property type="component" value="Unassembled WGS sequence"/>
</dbReference>
<gene>
    <name evidence="3" type="ORF">NHG85_05210</name>
</gene>
<dbReference type="Gene3D" id="3.30.750.140">
    <property type="match status" value="1"/>
</dbReference>
<evidence type="ECO:0000313" key="3">
    <source>
        <dbReference type="EMBL" id="MCP1167928.1"/>
    </source>
</evidence>
<name>A0A9X2FVI7_9RHOB</name>